<name>A0A4Y2IG85_ARAVE</name>
<gene>
    <name evidence="1" type="ORF">AVEN_271787_1</name>
</gene>
<accession>A0A4Y2IG85</accession>
<reference evidence="1 2" key="1">
    <citation type="journal article" date="2019" name="Sci. Rep.">
        <title>Orb-weaving spider Araneus ventricosus genome elucidates the spidroin gene catalogue.</title>
        <authorList>
            <person name="Kono N."/>
            <person name="Nakamura H."/>
            <person name="Ohtoshi R."/>
            <person name="Moran D.A.P."/>
            <person name="Shinohara A."/>
            <person name="Yoshida Y."/>
            <person name="Fujiwara M."/>
            <person name="Mori M."/>
            <person name="Tomita M."/>
            <person name="Arakawa K."/>
        </authorList>
    </citation>
    <scope>NUCLEOTIDE SEQUENCE [LARGE SCALE GENOMIC DNA]</scope>
</reference>
<protein>
    <submittedName>
        <fullName evidence="1">Uncharacterized protein</fullName>
    </submittedName>
</protein>
<comment type="caution">
    <text evidence="1">The sequence shown here is derived from an EMBL/GenBank/DDBJ whole genome shotgun (WGS) entry which is preliminary data.</text>
</comment>
<sequence length="102" mass="11914">MERAEDINQEQKFIPLDYEKFFKLIFKSQPTDVPIDYEIIYKIDNTLGGEDFQSQTSDVIGMLTENNLNETIIVPNQIIRFKSSDELPSSVQFVVIPYEDFE</sequence>
<dbReference type="AlphaFoldDB" id="A0A4Y2IG85"/>
<evidence type="ECO:0000313" key="1">
    <source>
        <dbReference type="EMBL" id="GBM76761.1"/>
    </source>
</evidence>
<evidence type="ECO:0000313" key="2">
    <source>
        <dbReference type="Proteomes" id="UP000499080"/>
    </source>
</evidence>
<proteinExistence type="predicted"/>
<keyword evidence="2" id="KW-1185">Reference proteome</keyword>
<dbReference type="Proteomes" id="UP000499080">
    <property type="component" value="Unassembled WGS sequence"/>
</dbReference>
<organism evidence="1 2">
    <name type="scientific">Araneus ventricosus</name>
    <name type="common">Orbweaver spider</name>
    <name type="synonym">Epeira ventricosa</name>
    <dbReference type="NCBI Taxonomy" id="182803"/>
    <lineage>
        <taxon>Eukaryota</taxon>
        <taxon>Metazoa</taxon>
        <taxon>Ecdysozoa</taxon>
        <taxon>Arthropoda</taxon>
        <taxon>Chelicerata</taxon>
        <taxon>Arachnida</taxon>
        <taxon>Araneae</taxon>
        <taxon>Araneomorphae</taxon>
        <taxon>Entelegynae</taxon>
        <taxon>Araneoidea</taxon>
        <taxon>Araneidae</taxon>
        <taxon>Araneus</taxon>
    </lineage>
</organism>
<dbReference type="EMBL" id="BGPR01002644">
    <property type="protein sequence ID" value="GBM76761.1"/>
    <property type="molecule type" value="Genomic_DNA"/>
</dbReference>